<reference evidence="2 3" key="1">
    <citation type="submission" date="2023-03" db="EMBL/GenBank/DDBJ databases">
        <title>Host association and intracellularity evolved multiple times independently in the Rickettsiales.</title>
        <authorList>
            <person name="Castelli M."/>
            <person name="Nardi T."/>
            <person name="Gammuto L."/>
            <person name="Bellinzona G."/>
            <person name="Sabaneyeva E."/>
            <person name="Potekhin A."/>
            <person name="Serra V."/>
            <person name="Petroni G."/>
            <person name="Sassera D."/>
        </authorList>
    </citation>
    <scope>NUCLEOTIDE SEQUENCE [LARGE SCALE GENOMIC DNA]</scope>
    <source>
        <strain evidence="2 3">Sr 2-6</strain>
    </source>
</reference>
<evidence type="ECO:0000313" key="3">
    <source>
        <dbReference type="Proteomes" id="UP001291687"/>
    </source>
</evidence>
<dbReference type="EMBL" id="JARJFB010000129">
    <property type="protein sequence ID" value="MEA0971397.1"/>
    <property type="molecule type" value="Genomic_DNA"/>
</dbReference>
<feature type="transmembrane region" description="Helical" evidence="1">
    <location>
        <begin position="6"/>
        <end position="26"/>
    </location>
</feature>
<organism evidence="2 3">
    <name type="scientific">Candidatus Megaera venefica</name>
    <dbReference type="NCBI Taxonomy" id="2055910"/>
    <lineage>
        <taxon>Bacteria</taxon>
        <taxon>Pseudomonadati</taxon>
        <taxon>Pseudomonadota</taxon>
        <taxon>Alphaproteobacteria</taxon>
        <taxon>Rickettsiales</taxon>
        <taxon>Rickettsiaceae</taxon>
        <taxon>Candidatus Megaera</taxon>
    </lineage>
</organism>
<gene>
    <name evidence="2" type="ORF">Megvenef_01375</name>
</gene>
<accession>A0ABU5NDY9</accession>
<protein>
    <submittedName>
        <fullName evidence="2">Uncharacterized protein</fullName>
    </submittedName>
</protein>
<keyword evidence="1" id="KW-1133">Transmembrane helix</keyword>
<proteinExistence type="predicted"/>
<keyword evidence="3" id="KW-1185">Reference proteome</keyword>
<dbReference type="RefSeq" id="WP_322777298.1">
    <property type="nucleotide sequence ID" value="NZ_JARJFB010000129.1"/>
</dbReference>
<name>A0ABU5NDY9_9RICK</name>
<sequence length="56" mass="6622">MKNVMILWTLTILLIAFLMWLPMITISKEMLDLNSKIDKIVIFLDLELRDKDEVAE</sequence>
<evidence type="ECO:0000256" key="1">
    <source>
        <dbReference type="SAM" id="Phobius"/>
    </source>
</evidence>
<keyword evidence="1" id="KW-0472">Membrane</keyword>
<evidence type="ECO:0000313" key="2">
    <source>
        <dbReference type="EMBL" id="MEA0971397.1"/>
    </source>
</evidence>
<dbReference type="Proteomes" id="UP001291687">
    <property type="component" value="Unassembled WGS sequence"/>
</dbReference>
<comment type="caution">
    <text evidence="2">The sequence shown here is derived from an EMBL/GenBank/DDBJ whole genome shotgun (WGS) entry which is preliminary data.</text>
</comment>
<keyword evidence="1" id="KW-0812">Transmembrane</keyword>